<evidence type="ECO:0000256" key="2">
    <source>
        <dbReference type="SAM" id="Phobius"/>
    </source>
</evidence>
<feature type="domain" description="FHA" evidence="4">
    <location>
        <begin position="459"/>
        <end position="516"/>
    </location>
</feature>
<gene>
    <name evidence="5" type="ORF">A6770_25995</name>
</gene>
<dbReference type="Pfam" id="PF00498">
    <property type="entry name" value="FHA"/>
    <property type="match status" value="1"/>
</dbReference>
<dbReference type="PANTHER" id="PTHR43019:SF23">
    <property type="entry name" value="PROTEASE DO-LIKE 5, CHLOROPLASTIC"/>
    <property type="match status" value="1"/>
</dbReference>
<comment type="caution">
    <text evidence="5">The sequence shown here is derived from an EMBL/GenBank/DDBJ whole genome shotgun (WGS) entry which is preliminary data.</text>
</comment>
<dbReference type="InterPro" id="IPR000253">
    <property type="entry name" value="FHA_dom"/>
</dbReference>
<sequence>MRIKLAAFFIAPALIQAQMAFAQNSQPSWNQKLGMFSKPSVVRIGAGCFGKYKYNNKYYSFTDGAVGSGYFVNPNGYIVTNAHVVEAVKDGKDKCKEGISNKLAEKIKADYPKVDEKNIQRQIYKKVENDGDFQFYNYVLLANSEEPFPFETKQLGIAGGNQDVTIIKIETKNAPVLKLGDSDKVQLLDDVLVIGYPTAADLGFELKTQSIFEASVNEGKISNKNKKLQNNASVLQLDAQAAGGSSGSPVLNNQGEVVGMITLAGTDKDKGAFVPFAIPTGAIQESIRRSGTVNEQGVIDRLYREGLELYWKQDYKGAKTKFEAVKGLFPQHSEIDQLIRDSEQKIADNWDKTDYTPWLVAIGGFLAGTTAVLLFVNLRKQSRSNAAASTEYAEYPTPDAVEEPRIEQEVESPSLQVITPSRVSHMYRPATLMSLQTTYVELKNPQGVMLKLNLQGDSYRIGRDRDWSDIDLTGSGWNVISWHHAVLNKEGENYRIYDGDGTKLSTNRIWIDDRPIDSREGHLLKDGDQLKIGLDPENQVILTYSNPANKESVA</sequence>
<accession>A0A367QV92</accession>
<evidence type="ECO:0000256" key="1">
    <source>
        <dbReference type="SAM" id="MobiDB-lite"/>
    </source>
</evidence>
<keyword evidence="2" id="KW-0812">Transmembrane</keyword>
<keyword evidence="2" id="KW-1133">Transmembrane helix</keyword>
<dbReference type="SUPFAM" id="SSF49879">
    <property type="entry name" value="SMAD/FHA domain"/>
    <property type="match status" value="1"/>
</dbReference>
<dbReference type="PANTHER" id="PTHR43019">
    <property type="entry name" value="SERINE ENDOPROTEASE DEGS"/>
    <property type="match status" value="1"/>
</dbReference>
<reference evidence="5" key="1">
    <citation type="submission" date="2016-04" db="EMBL/GenBank/DDBJ databases">
        <authorList>
            <person name="Tabuchi Yagui T.R."/>
        </authorList>
    </citation>
    <scope>NUCLEOTIDE SEQUENCE [LARGE SCALE GENOMIC DNA]</scope>
    <source>
        <strain evidence="5">NIES-26</strain>
    </source>
</reference>
<dbReference type="Gene3D" id="2.40.10.10">
    <property type="entry name" value="Trypsin-like serine proteases"/>
    <property type="match status" value="1"/>
</dbReference>
<dbReference type="SMART" id="SM00240">
    <property type="entry name" value="FHA"/>
    <property type="match status" value="1"/>
</dbReference>
<feature type="region of interest" description="Disordered" evidence="1">
    <location>
        <begin position="387"/>
        <end position="407"/>
    </location>
</feature>
<evidence type="ECO:0000256" key="3">
    <source>
        <dbReference type="SAM" id="SignalP"/>
    </source>
</evidence>
<dbReference type="Proteomes" id="UP000252107">
    <property type="component" value="Unassembled WGS sequence"/>
</dbReference>
<dbReference type="PROSITE" id="PS50006">
    <property type="entry name" value="FHA_DOMAIN"/>
    <property type="match status" value="1"/>
</dbReference>
<organism evidence="5 6">
    <name type="scientific">Nostoc minutum NIES-26</name>
    <dbReference type="NCBI Taxonomy" id="1844469"/>
    <lineage>
        <taxon>Bacteria</taxon>
        <taxon>Bacillati</taxon>
        <taxon>Cyanobacteriota</taxon>
        <taxon>Cyanophyceae</taxon>
        <taxon>Nostocales</taxon>
        <taxon>Nostocaceae</taxon>
        <taxon>Nostoc</taxon>
    </lineage>
</organism>
<dbReference type="Pfam" id="PF13365">
    <property type="entry name" value="Trypsin_2"/>
    <property type="match status" value="1"/>
</dbReference>
<dbReference type="CDD" id="cd00060">
    <property type="entry name" value="FHA"/>
    <property type="match status" value="1"/>
</dbReference>
<feature type="chain" id="PRO_5016711427" description="FHA domain-containing protein" evidence="3">
    <location>
        <begin position="23"/>
        <end position="554"/>
    </location>
</feature>
<feature type="transmembrane region" description="Helical" evidence="2">
    <location>
        <begin position="355"/>
        <end position="376"/>
    </location>
</feature>
<keyword evidence="3" id="KW-0732">Signal</keyword>
<dbReference type="InterPro" id="IPR043504">
    <property type="entry name" value="Peptidase_S1_PA_chymotrypsin"/>
</dbReference>
<dbReference type="Gene3D" id="2.40.10.120">
    <property type="match status" value="1"/>
</dbReference>
<keyword evidence="6" id="KW-1185">Reference proteome</keyword>
<proteinExistence type="predicted"/>
<dbReference type="InterPro" id="IPR009003">
    <property type="entry name" value="Peptidase_S1_PA"/>
</dbReference>
<evidence type="ECO:0000313" key="5">
    <source>
        <dbReference type="EMBL" id="RCJ27263.1"/>
    </source>
</evidence>
<name>A0A367QV92_9NOSO</name>
<keyword evidence="2" id="KW-0472">Membrane</keyword>
<dbReference type="Gene3D" id="2.60.200.20">
    <property type="match status" value="1"/>
</dbReference>
<dbReference type="AlphaFoldDB" id="A0A367QV92"/>
<evidence type="ECO:0000313" key="6">
    <source>
        <dbReference type="Proteomes" id="UP000252107"/>
    </source>
</evidence>
<evidence type="ECO:0000259" key="4">
    <source>
        <dbReference type="PROSITE" id="PS50006"/>
    </source>
</evidence>
<dbReference type="InterPro" id="IPR008984">
    <property type="entry name" value="SMAD_FHA_dom_sf"/>
</dbReference>
<protein>
    <recommendedName>
        <fullName evidence="4">FHA domain-containing protein</fullName>
    </recommendedName>
</protein>
<feature type="signal peptide" evidence="3">
    <location>
        <begin position="1"/>
        <end position="22"/>
    </location>
</feature>
<dbReference type="SUPFAM" id="SSF50494">
    <property type="entry name" value="Trypsin-like serine proteases"/>
    <property type="match status" value="1"/>
</dbReference>
<dbReference type="EMBL" id="LXQD01000305">
    <property type="protein sequence ID" value="RCJ27263.1"/>
    <property type="molecule type" value="Genomic_DNA"/>
</dbReference>